<dbReference type="InterPro" id="IPR012332">
    <property type="entry name" value="Autotransporter_pectin_lyase_C"/>
</dbReference>
<proteinExistence type="predicted"/>
<sequence>MTAVAMFIGKRPRASVGFLDTTALSTLLVCRVPVIVLAIGLSLATSTVYAANFNVASDSDLRNAISSSSDGDTITFTANITLGSNLPNVTNNVTFVGGNHTLSGANQYRGLFVQSGTVAVNDLTIADAVAQGGSGGTGWGGGGGGGGAGLGGALFISKDAHVSVSNVSLQNNAAHGGAGGSSTGDGGGSYAWTSGGGGGYLPSGANGGNASAFSSGGGGAGGGGDGYDDANGANGEFGGGGGGSGQAFGGSGGFGGGGGGGSGGTTKPGGFLGGSGAAGGTNFDTKLGGGGGGGAGMGGAIFVEQGGSLALTGPLNVSGNTAAGGAGGAGYATGVKGGAAGSGIFLAGNGTLTIEPATGQTYNIADAIADQTGSGGTGAAAGSWALVKDAPGTLILTGANTYSGGTTVNNGTLQGNSLGIQGNILNNAQVLFDQSANGIYAGNMSGTGTLIKTGTGNLTLDGVNTQAGGTRVENGVLYFRTDASLGAAGRAIELAGGAIGIGTANGQAMNRALALTGTGGIYVGPNSGDPNAKVTWNGAISGAGALIVAGDGILQLAANNTYTGGTRIVGGDVRFTTDANLGAAGAGIALNSGTIGTTADAAAALAIDRNLTVTDFGSIYVQNNPLVWSGDISGTGRLSKDGGGVLQLTGTNTYSGGTIINEGTLQIASDDKLGAAGSNILMVNNGHLWATNSFTTDRSITLTDAGGGFQLDAGTTLTLTGAIGSGGTGPKTLSLVGSGTLVLAAASYAYGGINNYGGTIEGNTSNLRGDIAFDNNAGNTNARSIVFNQTTDGTFAGDISGMGNTLGLGTITKTGAGTLILGGTSKFKSQVPGLAEFTVLGGTLQGTSSSLLGDIVNNAALNFDQSFDGTYAGSMSGTGTLAKNGTGRVNLTGVSSVGGGTTILGGNLAVNGHLTSNVTVDKGGTLSGSGNVTGDITNNGGTIKPGNSIGHLTADGTFTLNSGALEMEVDAAGDSDRISVVGQGHKVMINAGTLQIVANPGIYTPGTTYTIITTEAGGTVTFGDVAGGVGFLTPEVSLDPWHIYVTLALADNAFQSAGATPNQQAVGGALDAIAASGEVDGLITTMANVPMEQGSAALQVLSGQPYADVGTVNLRASQLFMNAVGRQMSVARRGTSGGDRVSLASPGSDDMVGFTTWMSGIGSTGSISGNANASGLDYSLGGTAFGLDYRLNPSLLLGVAGGYVAGSQSVDGFAGDSDLDTLSVAAYASFAQGAFYADALAGYANASNSLQRFIGSPGLAPGIAYGDTDAGQFLGQIETGYRFDVDTPFKSSITPFGRLQVVSLGQDGFTETGSSLYNLSVASQSTTSVRTTFGADFNATLDLGTGMPLDLGLRLGWVHEFADTVQSMNASFTSAPGADFTVFGTTLPRDSALVGFSGNLGISDNASLFASYDAELGNGDDNQQLWGGLKLTW</sequence>
<protein>
    <submittedName>
        <fullName evidence="3">Outer membrane autotransporter barrel domain-containing protein</fullName>
    </submittedName>
</protein>
<feature type="domain" description="Autotransporter" evidence="2">
    <location>
        <begin position="1149"/>
        <end position="1433"/>
    </location>
</feature>
<dbReference type="InterPro" id="IPR051551">
    <property type="entry name" value="Autotransporter_adhesion"/>
</dbReference>
<evidence type="ECO:0000259" key="2">
    <source>
        <dbReference type="PROSITE" id="PS51208"/>
    </source>
</evidence>
<dbReference type="Pfam" id="PF12951">
    <property type="entry name" value="PATR"/>
    <property type="match status" value="7"/>
</dbReference>
<dbReference type="SUPFAM" id="SSF103515">
    <property type="entry name" value="Autotransporter"/>
    <property type="match status" value="1"/>
</dbReference>
<dbReference type="InterPro" id="IPR013425">
    <property type="entry name" value="Autotrns_rpt"/>
</dbReference>
<dbReference type="OrthoDB" id="9805301at2"/>
<evidence type="ECO:0000313" key="4">
    <source>
        <dbReference type="Proteomes" id="UP000184485"/>
    </source>
</evidence>
<evidence type="ECO:0000313" key="3">
    <source>
        <dbReference type="EMBL" id="SHG24063.1"/>
    </source>
</evidence>
<dbReference type="InterPro" id="IPR011050">
    <property type="entry name" value="Pectin_lyase_fold/virulence"/>
</dbReference>
<organism evidence="3 4">
    <name type="scientific">Kaistia soli DSM 19436</name>
    <dbReference type="NCBI Taxonomy" id="1122133"/>
    <lineage>
        <taxon>Bacteria</taxon>
        <taxon>Pseudomonadati</taxon>
        <taxon>Pseudomonadota</taxon>
        <taxon>Alphaproteobacteria</taxon>
        <taxon>Hyphomicrobiales</taxon>
        <taxon>Kaistiaceae</taxon>
        <taxon>Kaistia</taxon>
    </lineage>
</organism>
<evidence type="ECO:0000256" key="1">
    <source>
        <dbReference type="ARBA" id="ARBA00022729"/>
    </source>
</evidence>
<keyword evidence="1" id="KW-0732">Signal</keyword>
<dbReference type="SMART" id="SM00869">
    <property type="entry name" value="Autotransporter"/>
    <property type="match status" value="1"/>
</dbReference>
<dbReference type="STRING" id="1122133.SAMN02745157_3774"/>
<gene>
    <name evidence="3" type="ORF">SAMN02745157_3774</name>
</gene>
<name>A0A1M5I8E1_9HYPH</name>
<reference evidence="3 4" key="1">
    <citation type="submission" date="2016-11" db="EMBL/GenBank/DDBJ databases">
        <authorList>
            <person name="Jaros S."/>
            <person name="Januszkiewicz K."/>
            <person name="Wedrychowicz H."/>
        </authorList>
    </citation>
    <scope>NUCLEOTIDE SEQUENCE [LARGE SCALE GENOMIC DNA]</scope>
    <source>
        <strain evidence="3 4">DSM 19436</strain>
    </source>
</reference>
<dbReference type="InterPro" id="IPR036709">
    <property type="entry name" value="Autotransporte_beta_dom_sf"/>
</dbReference>
<dbReference type="GO" id="GO:0019867">
    <property type="term" value="C:outer membrane"/>
    <property type="evidence" value="ECO:0007669"/>
    <property type="project" value="InterPro"/>
</dbReference>
<dbReference type="Gene3D" id="2.40.128.130">
    <property type="entry name" value="Autotransporter beta-domain"/>
    <property type="match status" value="1"/>
</dbReference>
<dbReference type="PROSITE" id="PS51208">
    <property type="entry name" value="AUTOTRANSPORTER"/>
    <property type="match status" value="1"/>
</dbReference>
<dbReference type="Proteomes" id="UP000184485">
    <property type="component" value="Unassembled WGS sequence"/>
</dbReference>
<dbReference type="PANTHER" id="PTHR35037:SF3">
    <property type="entry name" value="C-TERMINAL REGION OF AIDA-LIKE PROTEIN"/>
    <property type="match status" value="1"/>
</dbReference>
<dbReference type="PANTHER" id="PTHR35037">
    <property type="entry name" value="C-TERMINAL REGION OF AIDA-LIKE PROTEIN"/>
    <property type="match status" value="1"/>
</dbReference>
<accession>A0A1M5I8E1</accession>
<dbReference type="InterPro" id="IPR006315">
    <property type="entry name" value="OM_autotransptr_brl_dom"/>
</dbReference>
<dbReference type="InterPro" id="IPR005546">
    <property type="entry name" value="Autotransporte_beta"/>
</dbReference>
<dbReference type="SUPFAM" id="SSF51126">
    <property type="entry name" value="Pectin lyase-like"/>
    <property type="match status" value="2"/>
</dbReference>
<dbReference type="Pfam" id="PF03797">
    <property type="entry name" value="Autotransporter"/>
    <property type="match status" value="1"/>
</dbReference>
<dbReference type="NCBIfam" id="TIGR02601">
    <property type="entry name" value="autotrns_rpt"/>
    <property type="match status" value="4"/>
</dbReference>
<keyword evidence="4" id="KW-1185">Reference proteome</keyword>
<dbReference type="Gene3D" id="2.160.20.20">
    <property type="match status" value="3"/>
</dbReference>
<dbReference type="EMBL" id="FQUP01000004">
    <property type="protein sequence ID" value="SHG24063.1"/>
    <property type="molecule type" value="Genomic_DNA"/>
</dbReference>
<dbReference type="NCBIfam" id="TIGR01414">
    <property type="entry name" value="autotrans_barl"/>
    <property type="match status" value="1"/>
</dbReference>